<gene>
    <name evidence="2" type="ORF">CBI38_35010</name>
</gene>
<dbReference type="SMART" id="SM00953">
    <property type="entry name" value="RES"/>
    <property type="match status" value="1"/>
</dbReference>
<dbReference type="OrthoDB" id="4481222at2"/>
<keyword evidence="2" id="KW-0614">Plasmid</keyword>
<feature type="domain" description="RES" evidence="1">
    <location>
        <begin position="11"/>
        <end position="141"/>
    </location>
</feature>
<dbReference type="AlphaFoldDB" id="A0A2S2C7F1"/>
<geneLocation type="plasmid" evidence="3">
    <name>prb98</name>
</geneLocation>
<protein>
    <recommendedName>
        <fullName evidence="1">RES domain-containing protein</fullName>
    </recommendedName>
</protein>
<evidence type="ECO:0000313" key="3">
    <source>
        <dbReference type="Proteomes" id="UP000245711"/>
    </source>
</evidence>
<evidence type="ECO:0000259" key="1">
    <source>
        <dbReference type="SMART" id="SM00953"/>
    </source>
</evidence>
<reference evidence="2 3" key="1">
    <citation type="submission" date="2017-05" db="EMBL/GenBank/DDBJ databases">
        <title>Isolation of Rhodococcus sp. S2-17 biodegrading of BP-3.</title>
        <authorList>
            <person name="Lee Y."/>
            <person name="Kim K.H."/>
            <person name="Chun B.H."/>
            <person name="Jung H.S."/>
            <person name="Jeon C.O."/>
        </authorList>
    </citation>
    <scope>NUCLEOTIDE SEQUENCE [LARGE SCALE GENOMIC DNA]</scope>
    <source>
        <strain evidence="2 3">S2-17</strain>
        <plasmid evidence="3">prb98</plasmid>
    </source>
</reference>
<dbReference type="Pfam" id="PF08808">
    <property type="entry name" value="RES"/>
    <property type="match status" value="1"/>
</dbReference>
<accession>A0A2S2C7F1</accession>
<dbReference type="KEGG" id="roz:CBI38_35010"/>
<evidence type="ECO:0000313" key="2">
    <source>
        <dbReference type="EMBL" id="AWK76718.1"/>
    </source>
</evidence>
<dbReference type="Proteomes" id="UP000245711">
    <property type="component" value="Plasmid pRB98"/>
</dbReference>
<sequence>MFRCHGAEHGPLWFANAGYGRFDLADTQGTCYTAESEQITLLETWGGMRVIPSTELTARAVSRMQVTTDRMLADLTSNTAAQFGVTAEIFTTGNYQLTQTWASALHAAGFDGIRYWARHDLAHTHACLALFDTAGARPAEGAQSPVYSVIATNPLIERRNLMQELQQDTGITVLPIPHSL</sequence>
<proteinExistence type="predicted"/>
<keyword evidence="3" id="KW-1185">Reference proteome</keyword>
<dbReference type="EMBL" id="CP021355">
    <property type="protein sequence ID" value="AWK76718.1"/>
    <property type="molecule type" value="Genomic_DNA"/>
</dbReference>
<organism evidence="2 3">
    <name type="scientific">Rhodococcus oxybenzonivorans</name>
    <dbReference type="NCBI Taxonomy" id="1990687"/>
    <lineage>
        <taxon>Bacteria</taxon>
        <taxon>Bacillati</taxon>
        <taxon>Actinomycetota</taxon>
        <taxon>Actinomycetes</taxon>
        <taxon>Mycobacteriales</taxon>
        <taxon>Nocardiaceae</taxon>
        <taxon>Rhodococcus</taxon>
    </lineage>
</organism>
<name>A0A2S2C7F1_9NOCA</name>
<dbReference type="InterPro" id="IPR014914">
    <property type="entry name" value="RES_dom"/>
</dbReference>